<evidence type="ECO:0000313" key="13">
    <source>
        <dbReference type="Proteomes" id="UP000034072"/>
    </source>
</evidence>
<feature type="active site" description="Proton acceptor" evidence="8">
    <location>
        <position position="91"/>
    </location>
</feature>
<dbReference type="GO" id="GO:0005829">
    <property type="term" value="C:cytosol"/>
    <property type="evidence" value="ECO:0007669"/>
    <property type="project" value="TreeGrafter"/>
</dbReference>
<sequence>MADVTVVVGPMRSGKSEEIIGEANKYLIAGMKVLVVKPAIDKRTTGAIASRKWDGGKPVLTKELSAMEVKDEEHLRSLIRRYNPEIIIADECQFFDSWFYDVMLYAAKYLDIPVWLSGLDLDAWKRPFLIMPNLLALADVVIKKTAVCSKCRHLGARFTQKLSGTSSQIEVGDVQYEPRCEKCHVLPSV</sequence>
<dbReference type="Proteomes" id="UP000034072">
    <property type="component" value="Unassembled WGS sequence"/>
</dbReference>
<evidence type="ECO:0000256" key="3">
    <source>
        <dbReference type="ARBA" id="ARBA00022634"/>
    </source>
</evidence>
<evidence type="ECO:0000256" key="9">
    <source>
        <dbReference type="PIRSR" id="PIRSR035805-2"/>
    </source>
</evidence>
<comment type="similarity">
    <text evidence="1 11">Belongs to the thymidine kinase family.</text>
</comment>
<feature type="binding site" evidence="9">
    <location>
        <position position="176"/>
    </location>
    <ligand>
        <name>substrate</name>
    </ligand>
</feature>
<accession>A0A0G0QT26</accession>
<keyword evidence="3 10" id="KW-0237">DNA synthesis</keyword>
<dbReference type="GO" id="GO:0005524">
    <property type="term" value="F:ATP binding"/>
    <property type="evidence" value="ECO:0007669"/>
    <property type="project" value="UniProtKB-KW"/>
</dbReference>
<dbReference type="SUPFAM" id="SSF52540">
    <property type="entry name" value="P-loop containing nucleoside triphosphate hydrolases"/>
    <property type="match status" value="1"/>
</dbReference>
<dbReference type="PANTHER" id="PTHR11441:SF0">
    <property type="entry name" value="THYMIDINE KINASE, CYTOSOLIC"/>
    <property type="match status" value="1"/>
</dbReference>
<dbReference type="PANTHER" id="PTHR11441">
    <property type="entry name" value="THYMIDINE KINASE"/>
    <property type="match status" value="1"/>
</dbReference>
<evidence type="ECO:0000256" key="5">
    <source>
        <dbReference type="ARBA" id="ARBA00022741"/>
    </source>
</evidence>
<dbReference type="InterPro" id="IPR001267">
    <property type="entry name" value="Thymidine_kinase"/>
</dbReference>
<dbReference type="EMBL" id="LBXZ01000008">
    <property type="protein sequence ID" value="KKR40511.1"/>
    <property type="molecule type" value="Genomic_DNA"/>
</dbReference>
<dbReference type="GO" id="GO:0071897">
    <property type="term" value="P:DNA biosynthetic process"/>
    <property type="evidence" value="ECO:0007669"/>
    <property type="project" value="UniProtKB-KW"/>
</dbReference>
<keyword evidence="4 10" id="KW-0808">Transferase</keyword>
<dbReference type="InterPro" id="IPR027417">
    <property type="entry name" value="P-loop_NTPase"/>
</dbReference>
<dbReference type="Gene3D" id="3.30.60.20">
    <property type="match status" value="1"/>
</dbReference>
<comment type="catalytic activity">
    <reaction evidence="10">
        <text>thymidine + ATP = dTMP + ADP + H(+)</text>
        <dbReference type="Rhea" id="RHEA:19129"/>
        <dbReference type="ChEBI" id="CHEBI:15378"/>
        <dbReference type="ChEBI" id="CHEBI:17748"/>
        <dbReference type="ChEBI" id="CHEBI:30616"/>
        <dbReference type="ChEBI" id="CHEBI:63528"/>
        <dbReference type="ChEBI" id="CHEBI:456216"/>
        <dbReference type="EC" id="2.7.1.21"/>
    </reaction>
</comment>
<keyword evidence="5 10" id="KW-0547">Nucleotide-binding</keyword>
<dbReference type="GO" id="GO:0046104">
    <property type="term" value="P:thymidine metabolic process"/>
    <property type="evidence" value="ECO:0007669"/>
    <property type="project" value="TreeGrafter"/>
</dbReference>
<evidence type="ECO:0000256" key="2">
    <source>
        <dbReference type="ARBA" id="ARBA00012118"/>
    </source>
</evidence>
<evidence type="ECO:0000256" key="4">
    <source>
        <dbReference type="ARBA" id="ARBA00022679"/>
    </source>
</evidence>
<proteinExistence type="inferred from homology"/>
<organism evidence="12 13">
    <name type="scientific">Candidatus Yanofskybacteria bacterium GW2011_GWE2_40_11</name>
    <dbReference type="NCBI Taxonomy" id="1619033"/>
    <lineage>
        <taxon>Bacteria</taxon>
        <taxon>Candidatus Yanofskyibacteriota</taxon>
    </lineage>
</organism>
<dbReference type="GO" id="GO:0004797">
    <property type="term" value="F:thymidine kinase activity"/>
    <property type="evidence" value="ECO:0007669"/>
    <property type="project" value="UniProtKB-EC"/>
</dbReference>
<evidence type="ECO:0000256" key="7">
    <source>
        <dbReference type="ARBA" id="ARBA00022840"/>
    </source>
</evidence>
<evidence type="ECO:0000256" key="10">
    <source>
        <dbReference type="RuleBase" id="RU000544"/>
    </source>
</evidence>
<evidence type="ECO:0000256" key="11">
    <source>
        <dbReference type="RuleBase" id="RU004165"/>
    </source>
</evidence>
<name>A0A0G0QT26_9BACT</name>
<evidence type="ECO:0000256" key="8">
    <source>
        <dbReference type="PIRSR" id="PIRSR035805-1"/>
    </source>
</evidence>
<dbReference type="AlphaFoldDB" id="A0A0G0QT26"/>
<keyword evidence="6 10" id="KW-0418">Kinase</keyword>
<protein>
    <recommendedName>
        <fullName evidence="2 10">Thymidine kinase</fullName>
        <ecNumber evidence="2 10">2.7.1.21</ecNumber>
    </recommendedName>
</protein>
<dbReference type="Pfam" id="PF00265">
    <property type="entry name" value="TK"/>
    <property type="match status" value="1"/>
</dbReference>
<evidence type="ECO:0000256" key="1">
    <source>
        <dbReference type="ARBA" id="ARBA00007587"/>
    </source>
</evidence>
<feature type="binding site" evidence="9">
    <location>
        <begin position="169"/>
        <end position="172"/>
    </location>
    <ligand>
        <name>substrate</name>
    </ligand>
</feature>
<dbReference type="EC" id="2.7.1.21" evidence="2 10"/>
<gene>
    <name evidence="12" type="ORF">UT75_C0008G0033</name>
</gene>
<dbReference type="PIRSF" id="PIRSF035805">
    <property type="entry name" value="TK_cell"/>
    <property type="match status" value="1"/>
</dbReference>
<dbReference type="Gene3D" id="3.40.50.300">
    <property type="entry name" value="P-loop containing nucleotide triphosphate hydrolases"/>
    <property type="match status" value="1"/>
</dbReference>
<evidence type="ECO:0000256" key="6">
    <source>
        <dbReference type="ARBA" id="ARBA00022777"/>
    </source>
</evidence>
<keyword evidence="7 10" id="KW-0067">ATP-binding</keyword>
<comment type="caution">
    <text evidence="12">The sequence shown here is derived from an EMBL/GenBank/DDBJ whole genome shotgun (WGS) entry which is preliminary data.</text>
</comment>
<evidence type="ECO:0000313" key="12">
    <source>
        <dbReference type="EMBL" id="KKR40511.1"/>
    </source>
</evidence>
<reference evidence="12 13" key="1">
    <citation type="journal article" date="2015" name="Nature">
        <title>rRNA introns, odd ribosomes, and small enigmatic genomes across a large radiation of phyla.</title>
        <authorList>
            <person name="Brown C.T."/>
            <person name="Hug L.A."/>
            <person name="Thomas B.C."/>
            <person name="Sharon I."/>
            <person name="Castelle C.J."/>
            <person name="Singh A."/>
            <person name="Wilkins M.J."/>
            <person name="Williams K.H."/>
            <person name="Banfield J.F."/>
        </authorList>
    </citation>
    <scope>NUCLEOTIDE SEQUENCE [LARGE SCALE GENOMIC DNA]</scope>
</reference>